<evidence type="ECO:0000256" key="1">
    <source>
        <dbReference type="SAM" id="SignalP"/>
    </source>
</evidence>
<feature type="chain" id="PRO_5047048966" evidence="1">
    <location>
        <begin position="21"/>
        <end position="804"/>
    </location>
</feature>
<feature type="signal peptide" evidence="1">
    <location>
        <begin position="1"/>
        <end position="20"/>
    </location>
</feature>
<dbReference type="RefSeq" id="WP_343796268.1">
    <property type="nucleotide sequence ID" value="NZ_BAAAGF010000001.1"/>
</dbReference>
<reference evidence="3" key="1">
    <citation type="journal article" date="2019" name="Int. J. Syst. Evol. Microbiol.">
        <title>The Global Catalogue of Microorganisms (GCM) 10K type strain sequencing project: providing services to taxonomists for standard genome sequencing and annotation.</title>
        <authorList>
            <consortium name="The Broad Institute Genomics Platform"/>
            <consortium name="The Broad Institute Genome Sequencing Center for Infectious Disease"/>
            <person name="Wu L."/>
            <person name="Ma J."/>
        </authorList>
    </citation>
    <scope>NUCLEOTIDE SEQUENCE [LARGE SCALE GENOMIC DNA]</scope>
    <source>
        <strain evidence="3">JCM 15976</strain>
    </source>
</reference>
<protein>
    <submittedName>
        <fullName evidence="2">Plug domain-containing protein</fullName>
    </submittedName>
</protein>
<comment type="caution">
    <text evidence="2">The sequence shown here is derived from an EMBL/GenBank/DDBJ whole genome shotgun (WGS) entry which is preliminary data.</text>
</comment>
<dbReference type="EMBL" id="BAAAGF010000001">
    <property type="protein sequence ID" value="GAA0740133.1"/>
    <property type="molecule type" value="Genomic_DNA"/>
</dbReference>
<sequence>MKNTLVLTIMIALFFSKNIASQTNEKSKIEQAYTSYFNTERETIHLHVNKNIFISNEPIWFKGYVYDKKNGVSFINTTNVYLSLLDSNGKEITNKLFFAQNGYFTGSLDTNTLIAGDTYYIVAYTNWMNNFKEDEAYVSMPIHILNPNPDLNTSVTKDSTTEKLKHDLQFLPEGGYSIIGVTNTFGFKITDCNARGLEIDGSIVNSKNEPITNFKSNIFGLGKFDLLPEKNEKYTAKYTVNGIDYSKEIVIDSEEGFAISVNNYTNQELTYITLKTNDVTLKNNTGLTYYLVINQNNKVVVIDLKVDDLKTSNVIPVNKKNLVSGINTITLFNEKSEPLIERLIFNYDDSLILNSDIIVNTKTNDSIPLSIKTFTHTKTPIASNLSIAILPDDTLTQTNNQNLISSFLLKPYVKGYIQNPNYYFTDINRLKTYELDLLLLTQGWSKYKWENIKTGTPKITHNFDAGLSIKGSLNPPKSSVPYTIQMFSITNQINESTTLVNNSFSFNNFYLKDSASINFTVLKGDKVINNLKPYIDIIDNNRKLLKQPTLPLINKCKTTITNSFSLEHANSLGQELDTINLTYVHKKNSDTILQNRKEYIANRYSKGIKVDDELRRMYSYVTDIINSHGFVVDQLQGAGVVKIKNRNPVTFMASNEPLLIIDGSSYDRNYDILYNMTLEHVDEIFIDPDGNGYGSRGGAGIIRIYLKQSYKLDYTKKAIANEFTVNNGFSTEKKFYVPEFYALSKNDFINYSNIDWKSNIETDQSGNADFKIFNTNIKKAIFVIQGFSSDGKLLSEIKEINLID</sequence>
<gene>
    <name evidence="2" type="ORF">GCM10009431_09970</name>
</gene>
<accession>A0ABP3UR57</accession>
<evidence type="ECO:0000313" key="3">
    <source>
        <dbReference type="Proteomes" id="UP001500736"/>
    </source>
</evidence>
<keyword evidence="1" id="KW-0732">Signal</keyword>
<organism evidence="2 3">
    <name type="scientific">Gaetbulibacter jejuensis</name>
    <dbReference type="NCBI Taxonomy" id="584607"/>
    <lineage>
        <taxon>Bacteria</taxon>
        <taxon>Pseudomonadati</taxon>
        <taxon>Bacteroidota</taxon>
        <taxon>Flavobacteriia</taxon>
        <taxon>Flavobacteriales</taxon>
        <taxon>Flavobacteriaceae</taxon>
        <taxon>Gaetbulibacter</taxon>
    </lineage>
</organism>
<proteinExistence type="predicted"/>
<evidence type="ECO:0000313" key="2">
    <source>
        <dbReference type="EMBL" id="GAA0740133.1"/>
    </source>
</evidence>
<dbReference type="Proteomes" id="UP001500736">
    <property type="component" value="Unassembled WGS sequence"/>
</dbReference>
<name>A0ABP3UR57_9FLAO</name>
<keyword evidence="3" id="KW-1185">Reference proteome</keyword>